<dbReference type="EMBL" id="UOFD01000066">
    <property type="protein sequence ID" value="VAW53801.1"/>
    <property type="molecule type" value="Genomic_DNA"/>
</dbReference>
<sequence>MPLSDKKKTETRDRINRDPDFRDAFLIEARNMYKNALKFNSKLEDEINRFEQIIGAEPNSCKFMEGELDEIDIFELILDAYDSQILEDEKNTSTIN</sequence>
<protein>
    <submittedName>
        <fullName evidence="1">Uncharacterized protein</fullName>
    </submittedName>
</protein>
<accession>A0A3B0WEU8</accession>
<reference evidence="1" key="1">
    <citation type="submission" date="2018-06" db="EMBL/GenBank/DDBJ databases">
        <authorList>
            <person name="Zhirakovskaya E."/>
        </authorList>
    </citation>
    <scope>NUCLEOTIDE SEQUENCE</scope>
</reference>
<proteinExistence type="predicted"/>
<organism evidence="1">
    <name type="scientific">hydrothermal vent metagenome</name>
    <dbReference type="NCBI Taxonomy" id="652676"/>
    <lineage>
        <taxon>unclassified sequences</taxon>
        <taxon>metagenomes</taxon>
        <taxon>ecological metagenomes</taxon>
    </lineage>
</organism>
<gene>
    <name evidence="1" type="ORF">MNBD_GAMMA06-48</name>
</gene>
<dbReference type="AlphaFoldDB" id="A0A3B0WEU8"/>
<name>A0A3B0WEU8_9ZZZZ</name>
<evidence type="ECO:0000313" key="1">
    <source>
        <dbReference type="EMBL" id="VAW53801.1"/>
    </source>
</evidence>